<organism evidence="2 3">
    <name type="scientific">Luteococcus peritonei</name>
    <dbReference type="NCBI Taxonomy" id="88874"/>
    <lineage>
        <taxon>Bacteria</taxon>
        <taxon>Bacillati</taxon>
        <taxon>Actinomycetota</taxon>
        <taxon>Actinomycetes</taxon>
        <taxon>Propionibacteriales</taxon>
        <taxon>Propionibacteriaceae</taxon>
        <taxon>Luteococcus</taxon>
    </lineage>
</organism>
<comment type="caution">
    <text evidence="2">The sequence shown here is derived from an EMBL/GenBank/DDBJ whole genome shotgun (WGS) entry which is preliminary data.</text>
</comment>
<protein>
    <submittedName>
        <fullName evidence="2">TIGR03936 family radical SAM-associated protein</fullName>
    </submittedName>
</protein>
<dbReference type="InterPro" id="IPR018768">
    <property type="entry name" value="DUF2344"/>
</dbReference>
<dbReference type="RefSeq" id="WP_343873413.1">
    <property type="nucleotide sequence ID" value="NZ_BAAAIX010000016.1"/>
</dbReference>
<evidence type="ECO:0000313" key="2">
    <source>
        <dbReference type="EMBL" id="MFD1889791.1"/>
    </source>
</evidence>
<proteinExistence type="predicted"/>
<keyword evidence="3" id="KW-1185">Reference proteome</keyword>
<dbReference type="Proteomes" id="UP001597326">
    <property type="component" value="Unassembled WGS sequence"/>
</dbReference>
<dbReference type="NCBIfam" id="TIGR03936">
    <property type="entry name" value="sam_1_link_chp"/>
    <property type="match status" value="1"/>
</dbReference>
<accession>A0ABW4RU28</accession>
<evidence type="ECO:0000259" key="1">
    <source>
        <dbReference type="Pfam" id="PF10105"/>
    </source>
</evidence>
<gene>
    <name evidence="2" type="ORF">ACFSCS_06245</name>
</gene>
<feature type="domain" description="DUF2344" evidence="1">
    <location>
        <begin position="16"/>
        <end position="198"/>
    </location>
</feature>
<sequence length="243" mass="26602">MARQQPEQQAPPAQWLRVQYAKRGPARFTSTRDFGRALERALRRGQIPMAYSSGFNPHPRISYANASPTSAATEAEFLEIGLREVCDPAKVRQALDEALPPGLDVVAVVQSDRRALSEVLTASDWRIELDSVDAGDIDQTALERAVAALMAADSYQVSRMTKTGMRHFDVRGAIIGLEVVGPAVLQMRAHHTTPLVRPDDVVRALRELEPSLVTERPAMLTRLGQGELVDGELRDVMAGAARA</sequence>
<dbReference type="Pfam" id="PF10105">
    <property type="entry name" value="DUF2344"/>
    <property type="match status" value="1"/>
</dbReference>
<reference evidence="3" key="1">
    <citation type="journal article" date="2019" name="Int. J. Syst. Evol. Microbiol.">
        <title>The Global Catalogue of Microorganisms (GCM) 10K type strain sequencing project: providing services to taxonomists for standard genome sequencing and annotation.</title>
        <authorList>
            <consortium name="The Broad Institute Genomics Platform"/>
            <consortium name="The Broad Institute Genome Sequencing Center for Infectious Disease"/>
            <person name="Wu L."/>
            <person name="Ma J."/>
        </authorList>
    </citation>
    <scope>NUCLEOTIDE SEQUENCE [LARGE SCALE GENOMIC DNA]</scope>
    <source>
        <strain evidence="3">CAIM 431</strain>
    </source>
</reference>
<dbReference type="EMBL" id="JBHUFZ010000015">
    <property type="protein sequence ID" value="MFD1889791.1"/>
    <property type="molecule type" value="Genomic_DNA"/>
</dbReference>
<evidence type="ECO:0000313" key="3">
    <source>
        <dbReference type="Proteomes" id="UP001597326"/>
    </source>
</evidence>
<name>A0ABW4RU28_9ACTN</name>